<comment type="subcellular location">
    <subcellularLocation>
        <location evidence="1 10">Cytoplasm</location>
    </subcellularLocation>
</comment>
<dbReference type="EMBL" id="JF756630">
    <property type="protein sequence ID" value="AEM25288.1"/>
    <property type="molecule type" value="Genomic_DNA"/>
</dbReference>
<dbReference type="NCBIfam" id="TIGR00464">
    <property type="entry name" value="gltX_bact"/>
    <property type="match status" value="1"/>
</dbReference>
<dbReference type="SUPFAM" id="SSF48163">
    <property type="entry name" value="An anticodon-binding domain of class I aminoacyl-tRNA synthetases"/>
    <property type="match status" value="1"/>
</dbReference>
<dbReference type="CDD" id="cd00808">
    <property type="entry name" value="GluRS_core"/>
    <property type="match status" value="1"/>
</dbReference>
<protein>
    <recommendedName>
        <fullName evidence="10">Glutamate--tRNA ligase</fullName>
        <ecNumber evidence="10">6.1.1.17</ecNumber>
    </recommendedName>
    <alternativeName>
        <fullName evidence="10">Glutamyl-tRNA synthetase</fullName>
        <shortName evidence="10">GluRS</shortName>
    </alternativeName>
</protein>
<accession>G1C9N5</accession>
<dbReference type="Pfam" id="PF00749">
    <property type="entry name" value="tRNA-synt_1c"/>
    <property type="match status" value="1"/>
</dbReference>
<keyword evidence="4 10" id="KW-0963">Cytoplasm</keyword>
<dbReference type="InterPro" id="IPR020058">
    <property type="entry name" value="Glu/Gln-tRNA-synth_Ib_cat-dom"/>
</dbReference>
<keyword evidence="7 10" id="KW-0067">ATP-binding</keyword>
<evidence type="ECO:0000256" key="7">
    <source>
        <dbReference type="ARBA" id="ARBA00022840"/>
    </source>
</evidence>
<dbReference type="InterPro" id="IPR049940">
    <property type="entry name" value="GluQ/Sye"/>
</dbReference>
<dbReference type="PANTHER" id="PTHR43311:SF2">
    <property type="entry name" value="GLUTAMATE--TRNA LIGASE, MITOCHONDRIAL-RELATED"/>
    <property type="match status" value="1"/>
</dbReference>
<dbReference type="AlphaFoldDB" id="G1C9N5"/>
<comment type="catalytic activity">
    <reaction evidence="10">
        <text>tRNA(Glu) + L-glutamate + ATP = L-glutamyl-tRNA(Glu) + AMP + diphosphate</text>
        <dbReference type="Rhea" id="RHEA:23540"/>
        <dbReference type="Rhea" id="RHEA-COMP:9663"/>
        <dbReference type="Rhea" id="RHEA-COMP:9680"/>
        <dbReference type="ChEBI" id="CHEBI:29985"/>
        <dbReference type="ChEBI" id="CHEBI:30616"/>
        <dbReference type="ChEBI" id="CHEBI:33019"/>
        <dbReference type="ChEBI" id="CHEBI:78442"/>
        <dbReference type="ChEBI" id="CHEBI:78520"/>
        <dbReference type="ChEBI" id="CHEBI:456215"/>
        <dbReference type="EC" id="6.1.1.17"/>
    </reaction>
</comment>
<dbReference type="GO" id="GO:0005524">
    <property type="term" value="F:ATP binding"/>
    <property type="evidence" value="ECO:0007669"/>
    <property type="project" value="UniProtKB-UniRule"/>
</dbReference>
<dbReference type="HAMAP" id="MF_00022">
    <property type="entry name" value="Glu_tRNA_synth_type1"/>
    <property type="match status" value="1"/>
</dbReference>
<evidence type="ECO:0000256" key="6">
    <source>
        <dbReference type="ARBA" id="ARBA00022741"/>
    </source>
</evidence>
<comment type="subunit">
    <text evidence="3 10">Monomer.</text>
</comment>
<dbReference type="FunFam" id="3.40.50.620:FF:000007">
    <property type="entry name" value="Glutamate--tRNA ligase"/>
    <property type="match status" value="1"/>
</dbReference>
<dbReference type="Gene3D" id="3.40.50.620">
    <property type="entry name" value="HUPs"/>
    <property type="match status" value="1"/>
</dbReference>
<evidence type="ECO:0000256" key="5">
    <source>
        <dbReference type="ARBA" id="ARBA00022598"/>
    </source>
</evidence>
<reference evidence="13" key="1">
    <citation type="journal article" date="2011" name="PLoS ONE">
        <title>Identification and Phylogenetic Analysis of Heme Synthesis Genes in Trypanosomatids and Their Bacterial Endosymbionts.</title>
        <authorList>
            <person name="Alves J.M.P."/>
            <person name="Voegtly L.J."/>
            <person name="Matveyev A.V."/>
            <person name="Lara A.M."/>
            <person name="da Silva F.M."/>
            <person name="Serrano M.G."/>
            <person name="Buck G.A."/>
            <person name="Teixeira M.M.G."/>
            <person name="Camargo E.P."/>
        </authorList>
    </citation>
    <scope>NUCLEOTIDE SEQUENCE</scope>
</reference>
<evidence type="ECO:0000259" key="12">
    <source>
        <dbReference type="Pfam" id="PF19269"/>
    </source>
</evidence>
<dbReference type="InterPro" id="IPR033910">
    <property type="entry name" value="GluRS_core"/>
</dbReference>
<comment type="similarity">
    <text evidence="2 10">Belongs to the class-I aminoacyl-tRNA synthetase family. Glutamate--tRNA ligase type 1 subfamily.</text>
</comment>
<dbReference type="Gene3D" id="1.10.10.350">
    <property type="match status" value="1"/>
</dbReference>
<dbReference type="InterPro" id="IPR008925">
    <property type="entry name" value="aa_tRNA-synth_I_cd-bd_sf"/>
</dbReference>
<feature type="short sequence motif" description="'KMSKS' region" evidence="10">
    <location>
        <begin position="244"/>
        <end position="248"/>
    </location>
</feature>
<evidence type="ECO:0000256" key="10">
    <source>
        <dbReference type="HAMAP-Rule" id="MF_00022"/>
    </source>
</evidence>
<keyword evidence="5 10" id="KW-0436">Ligase</keyword>
<dbReference type="GO" id="GO:0006424">
    <property type="term" value="P:glutamyl-tRNA aminoacylation"/>
    <property type="evidence" value="ECO:0007669"/>
    <property type="project" value="UniProtKB-UniRule"/>
</dbReference>
<dbReference type="InterPro" id="IPR004527">
    <property type="entry name" value="Glu-tRNA-ligase_bac/mito"/>
</dbReference>
<feature type="domain" description="Glutamyl/glutaminyl-tRNA synthetase class Ib catalytic" evidence="11">
    <location>
        <begin position="5"/>
        <end position="312"/>
    </location>
</feature>
<dbReference type="PROSITE" id="PS00178">
    <property type="entry name" value="AA_TRNA_LIGASE_I"/>
    <property type="match status" value="1"/>
</dbReference>
<feature type="short sequence motif" description="'HIGH' region" evidence="10">
    <location>
        <begin position="12"/>
        <end position="22"/>
    </location>
</feature>
<evidence type="ECO:0000259" key="11">
    <source>
        <dbReference type="Pfam" id="PF00749"/>
    </source>
</evidence>
<gene>
    <name evidence="10 13" type="primary">gltX</name>
</gene>
<dbReference type="Pfam" id="PF19269">
    <property type="entry name" value="Anticodon_2"/>
    <property type="match status" value="1"/>
</dbReference>
<dbReference type="GO" id="GO:0000049">
    <property type="term" value="F:tRNA binding"/>
    <property type="evidence" value="ECO:0007669"/>
    <property type="project" value="InterPro"/>
</dbReference>
<evidence type="ECO:0000256" key="9">
    <source>
        <dbReference type="ARBA" id="ARBA00023146"/>
    </source>
</evidence>
<comment type="function">
    <text evidence="10">Catalyzes the attachment of glutamate to tRNA(Glu) in a two-step reaction: glutamate is first activated by ATP to form Glu-AMP and then transferred to the acceptor end of tRNA(Glu).</text>
</comment>
<dbReference type="GO" id="GO:0008270">
    <property type="term" value="F:zinc ion binding"/>
    <property type="evidence" value="ECO:0007669"/>
    <property type="project" value="InterPro"/>
</dbReference>
<organism evidence="13">
    <name type="scientific">Candidatus Kinetoplastidibacterium crithidiae</name>
    <dbReference type="NCBI Taxonomy" id="33056"/>
    <lineage>
        <taxon>Bacteria</taxon>
        <taxon>Pseudomonadati</taxon>
        <taxon>Pseudomonadota</taxon>
        <taxon>Betaproteobacteria</taxon>
        <taxon>Candidatus Kinetoplastidibacterium</taxon>
    </lineage>
</organism>
<comment type="caution">
    <text evidence="10">Lacks conserved residue(s) required for the propagation of feature annotation.</text>
</comment>
<dbReference type="PRINTS" id="PR00987">
    <property type="entry name" value="TRNASYNTHGLU"/>
</dbReference>
<evidence type="ECO:0000256" key="3">
    <source>
        <dbReference type="ARBA" id="ARBA00011245"/>
    </source>
</evidence>
<feature type="domain" description="Aminoacyl-tRNA synthetase class I anticodon-binding" evidence="12">
    <location>
        <begin position="340"/>
        <end position="462"/>
    </location>
</feature>
<name>G1C9N5_9PROT</name>
<dbReference type="SUPFAM" id="SSF52374">
    <property type="entry name" value="Nucleotidylyl transferase"/>
    <property type="match status" value="1"/>
</dbReference>
<sequence>MSNNQIRVRFAPSPTGDLHLGGARTALFSWAFARHNNGIFLLRIEDTDLQRSTKKAVESIMEGITWLGLIPDETPVYQTNRMERYKEVLQKMLTDGSAYYCYSSPEEIESMRELARKNFLKPKYNGLWRPEKGKQLPEVPKGRNPTIRFKAPQHGVTKWNDIVKGEIIFPNEELDDLIIARSDGTPTYNFCVAVDDWDMRISHVLRGDDHVNNTPKQINILNAMGANIPQYGHIPMILASDGEKLSKRHGAVSVLEYKKLGYLPEAMVNYLSRLGWSHKNDEIFSREELVKWFELKNLSKSSAQWDQKKLNWVNSHYIKNTSSIDLSKMIYQDILEKNIDFNKANLQGIIELFKDRANTLLDLVDSIMIFYLEPTVESLKQINKEDKNILKLFLAEIENIEWQLDNIDMSIKKIINDNNISMKELATPLRIALTGSTKTPSLNKILIVMNKDSVINRIHIAIKTNN</sequence>
<keyword evidence="9 10" id="KW-0030">Aminoacyl-tRNA synthetase</keyword>
<dbReference type="GO" id="GO:0004818">
    <property type="term" value="F:glutamate-tRNA ligase activity"/>
    <property type="evidence" value="ECO:0007669"/>
    <property type="project" value="UniProtKB-UniRule"/>
</dbReference>
<dbReference type="EC" id="6.1.1.17" evidence="10"/>
<dbReference type="PANTHER" id="PTHR43311">
    <property type="entry name" value="GLUTAMATE--TRNA LIGASE"/>
    <property type="match status" value="1"/>
</dbReference>
<dbReference type="InterPro" id="IPR014729">
    <property type="entry name" value="Rossmann-like_a/b/a_fold"/>
</dbReference>
<proteinExistence type="inferred from homology"/>
<dbReference type="InterPro" id="IPR045462">
    <property type="entry name" value="aa-tRNA-synth_I_cd-bd"/>
</dbReference>
<dbReference type="InterPro" id="IPR020751">
    <property type="entry name" value="aa-tRNA-synth_I_codon-bd_sub2"/>
</dbReference>
<evidence type="ECO:0000256" key="2">
    <source>
        <dbReference type="ARBA" id="ARBA00007894"/>
    </source>
</evidence>
<dbReference type="InterPro" id="IPR001412">
    <property type="entry name" value="aa-tRNA-synth_I_CS"/>
</dbReference>
<dbReference type="GO" id="GO:0005829">
    <property type="term" value="C:cytosol"/>
    <property type="evidence" value="ECO:0007669"/>
    <property type="project" value="TreeGrafter"/>
</dbReference>
<evidence type="ECO:0000256" key="4">
    <source>
        <dbReference type="ARBA" id="ARBA00022490"/>
    </source>
</evidence>
<evidence type="ECO:0000256" key="1">
    <source>
        <dbReference type="ARBA" id="ARBA00004496"/>
    </source>
</evidence>
<dbReference type="InterPro" id="IPR000924">
    <property type="entry name" value="Glu/Gln-tRNA-synth"/>
</dbReference>
<feature type="binding site" evidence="10">
    <location>
        <position position="247"/>
    </location>
    <ligand>
        <name>ATP</name>
        <dbReference type="ChEBI" id="CHEBI:30616"/>
    </ligand>
</feature>
<keyword evidence="8 10" id="KW-0648">Protein biosynthesis</keyword>
<evidence type="ECO:0000256" key="8">
    <source>
        <dbReference type="ARBA" id="ARBA00022917"/>
    </source>
</evidence>
<keyword evidence="6 10" id="KW-0547">Nucleotide-binding</keyword>
<evidence type="ECO:0000313" key="13">
    <source>
        <dbReference type="EMBL" id="AEM25288.1"/>
    </source>
</evidence>